<keyword evidence="5" id="KW-1185">Reference proteome</keyword>
<evidence type="ECO:0000313" key="5">
    <source>
        <dbReference type="Proteomes" id="UP001500420"/>
    </source>
</evidence>
<dbReference type="InterPro" id="IPR036069">
    <property type="entry name" value="DUF34/NIF3_sf"/>
</dbReference>
<evidence type="ECO:0000256" key="1">
    <source>
        <dbReference type="ARBA" id="ARBA00006964"/>
    </source>
</evidence>
<feature type="binding site" evidence="3">
    <location>
        <position position="234"/>
    </location>
    <ligand>
        <name>a divalent metal cation</name>
        <dbReference type="ChEBI" id="CHEBI:60240"/>
        <label>1</label>
    </ligand>
</feature>
<comment type="caution">
    <text evidence="4">The sequence shown here is derived from an EMBL/GenBank/DDBJ whole genome shotgun (WGS) entry which is preliminary data.</text>
</comment>
<evidence type="ECO:0000256" key="2">
    <source>
        <dbReference type="ARBA" id="ARBA00022723"/>
    </source>
</evidence>
<dbReference type="AlphaFoldDB" id="A0AAV3T6G4"/>
<organism evidence="4 5">
    <name type="scientific">Natronoarchaeum mannanilyticum</name>
    <dbReference type="NCBI Taxonomy" id="926360"/>
    <lineage>
        <taxon>Archaea</taxon>
        <taxon>Methanobacteriati</taxon>
        <taxon>Methanobacteriota</taxon>
        <taxon>Stenosarchaea group</taxon>
        <taxon>Halobacteria</taxon>
        <taxon>Halobacteriales</taxon>
        <taxon>Natronoarchaeaceae</taxon>
    </lineage>
</organism>
<feature type="binding site" evidence="3">
    <location>
        <position position="230"/>
    </location>
    <ligand>
        <name>a divalent metal cation</name>
        <dbReference type="ChEBI" id="CHEBI:60240"/>
        <label>1</label>
    </ligand>
</feature>
<feature type="binding site" evidence="3">
    <location>
        <position position="109"/>
    </location>
    <ligand>
        <name>a divalent metal cation</name>
        <dbReference type="ChEBI" id="CHEBI:60240"/>
        <label>1</label>
    </ligand>
</feature>
<evidence type="ECO:0000256" key="3">
    <source>
        <dbReference type="PIRSR" id="PIRSR602678-1"/>
    </source>
</evidence>
<dbReference type="Gene3D" id="3.40.1390.30">
    <property type="entry name" value="NIF3 (NGG1p interacting factor 3)-like"/>
    <property type="match status" value="2"/>
</dbReference>
<dbReference type="GO" id="GO:0046872">
    <property type="term" value="F:metal ion binding"/>
    <property type="evidence" value="ECO:0007669"/>
    <property type="project" value="UniProtKB-KW"/>
</dbReference>
<dbReference type="GO" id="GO:0005737">
    <property type="term" value="C:cytoplasm"/>
    <property type="evidence" value="ECO:0007669"/>
    <property type="project" value="TreeGrafter"/>
</dbReference>
<feature type="binding site" evidence="3">
    <location>
        <position position="73"/>
    </location>
    <ligand>
        <name>a divalent metal cation</name>
        <dbReference type="ChEBI" id="CHEBI:60240"/>
        <label>1</label>
    </ligand>
</feature>
<sequence>MTKPSGMELSELVERYDDRLDTDAYADVDASANGLQVGPEEADVERVAFAVDAGRATIEDAVDADADALVVHHGLSWGGIERVTGTEYERIAPLVENDLALYVSHLPLDGHQELGNAAGIAELLDLDDRDPFGTVGGEYIGQRGRVDEPFESDELTTGLLSQLDTDGEDVRAMTFGPDEIEDIAIVTGSGVDWLEDAAAAGADALITGEGKQKAYHLARELEINVFLAGHYATETFGVRSLQELAEEWGLETTFIDHPTGL</sequence>
<dbReference type="PANTHER" id="PTHR13799:SF14">
    <property type="entry name" value="GTP CYCLOHYDROLASE 1 TYPE 2 HOMOLOG"/>
    <property type="match status" value="1"/>
</dbReference>
<dbReference type="PANTHER" id="PTHR13799">
    <property type="entry name" value="NGG1 INTERACTING FACTOR 3"/>
    <property type="match status" value="1"/>
</dbReference>
<protein>
    <submittedName>
        <fullName evidence="4">Nif3-like dinuclear metal center hexameric protein</fullName>
    </submittedName>
</protein>
<name>A0AAV3T6G4_9EURY</name>
<dbReference type="SUPFAM" id="SSF102705">
    <property type="entry name" value="NIF3 (NGG1p interacting factor 3)-like"/>
    <property type="match status" value="1"/>
</dbReference>
<dbReference type="Proteomes" id="UP001500420">
    <property type="component" value="Unassembled WGS sequence"/>
</dbReference>
<proteinExistence type="inferred from homology"/>
<accession>A0AAV3T6G4</accession>
<keyword evidence="2 3" id="KW-0479">Metal-binding</keyword>
<comment type="similarity">
    <text evidence="1">Belongs to the GTP cyclohydrolase I type 2/NIF3 family.</text>
</comment>
<reference evidence="4 5" key="1">
    <citation type="journal article" date="2019" name="Int. J. Syst. Evol. Microbiol.">
        <title>The Global Catalogue of Microorganisms (GCM) 10K type strain sequencing project: providing services to taxonomists for standard genome sequencing and annotation.</title>
        <authorList>
            <consortium name="The Broad Institute Genomics Platform"/>
            <consortium name="The Broad Institute Genome Sequencing Center for Infectious Disease"/>
            <person name="Wu L."/>
            <person name="Ma J."/>
        </authorList>
    </citation>
    <scope>NUCLEOTIDE SEQUENCE [LARGE SCALE GENOMIC DNA]</scope>
    <source>
        <strain evidence="4 5">JCM 16328</strain>
    </source>
</reference>
<dbReference type="FunFam" id="3.40.1390.30:FF:000001">
    <property type="entry name" value="GTP cyclohydrolase 1 type 2"/>
    <property type="match status" value="1"/>
</dbReference>
<dbReference type="EMBL" id="BAAADV010000001">
    <property type="protein sequence ID" value="GAA0664385.1"/>
    <property type="molecule type" value="Genomic_DNA"/>
</dbReference>
<dbReference type="Pfam" id="PF01784">
    <property type="entry name" value="DUF34_NIF3"/>
    <property type="match status" value="1"/>
</dbReference>
<feature type="binding site" evidence="3">
    <location>
        <position position="72"/>
    </location>
    <ligand>
        <name>a divalent metal cation</name>
        <dbReference type="ChEBI" id="CHEBI:60240"/>
        <label>1</label>
    </ligand>
</feature>
<gene>
    <name evidence="4" type="ORF">GCM10009020_06580</name>
</gene>
<dbReference type="NCBIfam" id="TIGR00486">
    <property type="entry name" value="YbgI_SA1388"/>
    <property type="match status" value="1"/>
</dbReference>
<evidence type="ECO:0000313" key="4">
    <source>
        <dbReference type="EMBL" id="GAA0664385.1"/>
    </source>
</evidence>
<dbReference type="InterPro" id="IPR002678">
    <property type="entry name" value="DUF34/NIF3"/>
</dbReference>